<reference evidence="3 4" key="1">
    <citation type="journal article" date="2013" name="Genome Biol.">
        <title>Genome of Acanthamoeba castellanii highlights extensive lateral gene transfer and early evolution of tyrosine kinase signaling.</title>
        <authorList>
            <person name="Clarke M."/>
            <person name="Lohan A.J."/>
            <person name="Liu B."/>
            <person name="Lagkouvardos I."/>
            <person name="Roy S."/>
            <person name="Zafar N."/>
            <person name="Bertelli C."/>
            <person name="Schilde C."/>
            <person name="Kianianmomeni A."/>
            <person name="Burglin T.R."/>
            <person name="Frech C."/>
            <person name="Turcotte B."/>
            <person name="Kopec K.O."/>
            <person name="Synnott J.M."/>
            <person name="Choo C."/>
            <person name="Paponov I."/>
            <person name="Finkler A."/>
            <person name="Soon Heng Tan C."/>
            <person name="Hutchins A.P."/>
            <person name="Weinmeier T."/>
            <person name="Rattei T."/>
            <person name="Chu J.S."/>
            <person name="Gimenez G."/>
            <person name="Irimia M."/>
            <person name="Rigden D.J."/>
            <person name="Fitzpatrick D.A."/>
            <person name="Lorenzo-Morales J."/>
            <person name="Bateman A."/>
            <person name="Chiu C.H."/>
            <person name="Tang P."/>
            <person name="Hegemann P."/>
            <person name="Fromm H."/>
            <person name="Raoult D."/>
            <person name="Greub G."/>
            <person name="Miranda-Saavedra D."/>
            <person name="Chen N."/>
            <person name="Nash P."/>
            <person name="Ginger M.L."/>
            <person name="Horn M."/>
            <person name="Schaap P."/>
            <person name="Caler L."/>
            <person name="Loftus B."/>
        </authorList>
    </citation>
    <scope>NUCLEOTIDE SEQUENCE [LARGE SCALE GENOMIC DNA]</scope>
    <source>
        <strain evidence="3 4">Neff</strain>
    </source>
</reference>
<name>L8H259_ACACF</name>
<dbReference type="OrthoDB" id="9443236at2759"/>
<evidence type="ECO:0000313" key="4">
    <source>
        <dbReference type="Proteomes" id="UP000011083"/>
    </source>
</evidence>
<dbReference type="GO" id="GO:0005737">
    <property type="term" value="C:cytoplasm"/>
    <property type="evidence" value="ECO:0007669"/>
    <property type="project" value="UniProtKB-ARBA"/>
</dbReference>
<dbReference type="RefSeq" id="XP_004340503.1">
    <property type="nucleotide sequence ID" value="XM_004340455.1"/>
</dbReference>
<dbReference type="PANTHER" id="PTHR10760:SF2">
    <property type="entry name" value="LD13476P-RELATED"/>
    <property type="match status" value="1"/>
</dbReference>
<dbReference type="Proteomes" id="UP000011083">
    <property type="component" value="Unassembled WGS sequence"/>
</dbReference>
<dbReference type="KEGG" id="acan:ACA1_044460"/>
<protein>
    <recommendedName>
        <fullName evidence="5">AAA+ ATPase domain-containing protein</fullName>
    </recommendedName>
</protein>
<organism evidence="3 4">
    <name type="scientific">Acanthamoeba castellanii (strain ATCC 30010 / Neff)</name>
    <dbReference type="NCBI Taxonomy" id="1257118"/>
    <lineage>
        <taxon>Eukaryota</taxon>
        <taxon>Amoebozoa</taxon>
        <taxon>Discosea</taxon>
        <taxon>Longamoebia</taxon>
        <taxon>Centramoebida</taxon>
        <taxon>Acanthamoebidae</taxon>
        <taxon>Acanthamoeba</taxon>
    </lineage>
</organism>
<evidence type="ECO:0008006" key="5">
    <source>
        <dbReference type="Google" id="ProtNLM"/>
    </source>
</evidence>
<dbReference type="AlphaFoldDB" id="L8H259"/>
<dbReference type="Gene3D" id="3.40.50.300">
    <property type="entry name" value="P-loop containing nucleotide triphosphate hydrolases"/>
    <property type="match status" value="1"/>
</dbReference>
<dbReference type="InterPro" id="IPR027417">
    <property type="entry name" value="P-loop_NTPase"/>
</dbReference>
<dbReference type="PANTHER" id="PTHR10760">
    <property type="entry name" value="TORSIN"/>
    <property type="match status" value="1"/>
</dbReference>
<dbReference type="GO" id="GO:0016887">
    <property type="term" value="F:ATP hydrolysis activity"/>
    <property type="evidence" value="ECO:0007669"/>
    <property type="project" value="InterPro"/>
</dbReference>
<feature type="compositionally biased region" description="Basic and acidic residues" evidence="2">
    <location>
        <begin position="273"/>
        <end position="293"/>
    </location>
</feature>
<comment type="similarity">
    <text evidence="1">Belongs to the ClpA/ClpB family. Torsin subfamily.</text>
</comment>
<dbReference type="EMBL" id="KB007952">
    <property type="protein sequence ID" value="ELR18466.1"/>
    <property type="molecule type" value="Genomic_DNA"/>
</dbReference>
<keyword evidence="4" id="KW-1185">Reference proteome</keyword>
<sequence length="400" mass="44012">MLTCLWGGQHYTAHVLPPGSCSDGAPGGWAGGTGGPGEGRHKIKAALFRHTWDRPLAFHFAGESGVGKTSTAQLLARALYADEDLNDDGRPPPGLLVLDGEYFDSKASDKIEELELVDPRTLAILEPFLDKRQSANAGQAIFIFISNAAALDSALTDQEAESAMRASLAKAWGGRKKIGSLVQNMVPFQRLDEVALREVMRARLEGLVDVYGQREGLRRVCYSHRVLAALVAEVLRLHPRTNARGVDLVFNPKVVEPLLTHLQKLRERAQLDETQRKDMLRTTEDEDEAKHETEEEGGGGGGTKSRLESMWWQAARPLGSLSARISRSSSRATSFLSRMLFDAHKGEWRGEFEASLYFHKGNSIVREELVVLELKELTTGSSVRVDASQLTLDTAGRDEL</sequence>
<feature type="region of interest" description="Disordered" evidence="2">
    <location>
        <begin position="273"/>
        <end position="304"/>
    </location>
</feature>
<evidence type="ECO:0000256" key="1">
    <source>
        <dbReference type="ARBA" id="ARBA00006235"/>
    </source>
</evidence>
<dbReference type="VEuPathDB" id="AmoebaDB:ACA1_044460"/>
<dbReference type="SUPFAM" id="SSF52540">
    <property type="entry name" value="P-loop containing nucleoside triphosphate hydrolases"/>
    <property type="match status" value="1"/>
</dbReference>
<dbReference type="GeneID" id="14919237"/>
<proteinExistence type="inferred from homology"/>
<accession>L8H259</accession>
<evidence type="ECO:0000313" key="3">
    <source>
        <dbReference type="EMBL" id="ELR18466.1"/>
    </source>
</evidence>
<dbReference type="GO" id="GO:0005524">
    <property type="term" value="F:ATP binding"/>
    <property type="evidence" value="ECO:0007669"/>
    <property type="project" value="InterPro"/>
</dbReference>
<gene>
    <name evidence="3" type="ORF">ACA1_044460</name>
</gene>
<dbReference type="InterPro" id="IPR010448">
    <property type="entry name" value="Torsin"/>
</dbReference>
<evidence type="ECO:0000256" key="2">
    <source>
        <dbReference type="SAM" id="MobiDB-lite"/>
    </source>
</evidence>
<dbReference type="STRING" id="1257118.L8H259"/>